<name>A0A1X9MIE0_9BACI</name>
<dbReference type="NCBIfam" id="TIGR02532">
    <property type="entry name" value="IV_pilin_GFxxxE"/>
    <property type="match status" value="1"/>
</dbReference>
<comment type="subcellular location">
    <subcellularLocation>
        <location evidence="1">Cell surface</location>
    </subcellularLocation>
</comment>
<keyword evidence="2" id="KW-0178">Competence</keyword>
<evidence type="ECO:0000313" key="4">
    <source>
        <dbReference type="EMBL" id="ARK32460.1"/>
    </source>
</evidence>
<accession>A0A1X9MIE0</accession>
<gene>
    <name evidence="4" type="ORF">BkAM31D_22780</name>
</gene>
<dbReference type="InterPro" id="IPR012902">
    <property type="entry name" value="N_methyl_site"/>
</dbReference>
<keyword evidence="5" id="KW-1185">Reference proteome</keyword>
<dbReference type="SUPFAM" id="SSF54523">
    <property type="entry name" value="Pili subunits"/>
    <property type="match status" value="1"/>
</dbReference>
<dbReference type="InterPro" id="IPR045584">
    <property type="entry name" value="Pilin-like"/>
</dbReference>
<dbReference type="PROSITE" id="PS00409">
    <property type="entry name" value="PROKAR_NTER_METHYL"/>
    <property type="match status" value="1"/>
</dbReference>
<feature type="transmembrane region" description="Helical" evidence="3">
    <location>
        <begin position="20"/>
        <end position="38"/>
    </location>
</feature>
<sequence length="119" mass="13270">MVKNKISNCKRRINEKGLTLVEVLVVVVVIAILAGIVVPKFIGVISEAEEEACNFTVAEVQNGYQVYMALGSIQHTNILFTQYLEQFDLSVCDCELDYLDGRVQCSENSREDGEDIPIL</sequence>
<proteinExistence type="predicted"/>
<keyword evidence="3" id="KW-0472">Membrane</keyword>
<evidence type="ECO:0000256" key="2">
    <source>
        <dbReference type="ARBA" id="ARBA00023287"/>
    </source>
</evidence>
<dbReference type="STRING" id="199441.BkAM31D_22780"/>
<reference evidence="4 5" key="1">
    <citation type="submission" date="2017-04" db="EMBL/GenBank/DDBJ databases">
        <title>Bacillus krulwichiae AM31D Genome sequencing and assembly.</title>
        <authorList>
            <person name="Krulwich T.A."/>
            <person name="Anastor L."/>
            <person name="Ehrlich R."/>
            <person name="Ehrlich G.D."/>
            <person name="Janto B."/>
        </authorList>
    </citation>
    <scope>NUCLEOTIDE SEQUENCE [LARGE SCALE GENOMIC DNA]</scope>
    <source>
        <strain evidence="4 5">AM31D</strain>
    </source>
</reference>
<dbReference type="GO" id="GO:0009986">
    <property type="term" value="C:cell surface"/>
    <property type="evidence" value="ECO:0007669"/>
    <property type="project" value="UniProtKB-SubCell"/>
</dbReference>
<dbReference type="EMBL" id="CP020814">
    <property type="protein sequence ID" value="ARK32460.1"/>
    <property type="molecule type" value="Genomic_DNA"/>
</dbReference>
<dbReference type="Gene3D" id="3.30.700.10">
    <property type="entry name" value="Glycoprotein, Type 4 Pilin"/>
    <property type="match status" value="1"/>
</dbReference>
<evidence type="ECO:0000256" key="3">
    <source>
        <dbReference type="SAM" id="Phobius"/>
    </source>
</evidence>
<evidence type="ECO:0000256" key="1">
    <source>
        <dbReference type="ARBA" id="ARBA00004241"/>
    </source>
</evidence>
<dbReference type="Pfam" id="PF07963">
    <property type="entry name" value="N_methyl"/>
    <property type="match status" value="1"/>
</dbReference>
<keyword evidence="3" id="KW-1133">Transmembrane helix</keyword>
<dbReference type="KEGG" id="bkw:BkAM31D_22780"/>
<keyword evidence="3" id="KW-0812">Transmembrane</keyword>
<organism evidence="4 5">
    <name type="scientific">Halalkalibacter krulwichiae</name>
    <dbReference type="NCBI Taxonomy" id="199441"/>
    <lineage>
        <taxon>Bacteria</taxon>
        <taxon>Bacillati</taxon>
        <taxon>Bacillota</taxon>
        <taxon>Bacilli</taxon>
        <taxon>Bacillales</taxon>
        <taxon>Bacillaceae</taxon>
        <taxon>Halalkalibacter</taxon>
    </lineage>
</organism>
<protein>
    <recommendedName>
        <fullName evidence="6">Type II secretion system protein G</fullName>
    </recommendedName>
</protein>
<dbReference type="Proteomes" id="UP000193006">
    <property type="component" value="Chromosome"/>
</dbReference>
<dbReference type="AlphaFoldDB" id="A0A1X9MIE0"/>
<evidence type="ECO:0000313" key="5">
    <source>
        <dbReference type="Proteomes" id="UP000193006"/>
    </source>
</evidence>
<dbReference type="GO" id="GO:0030420">
    <property type="term" value="P:establishment of competence for transformation"/>
    <property type="evidence" value="ECO:0007669"/>
    <property type="project" value="UniProtKB-KW"/>
</dbReference>
<evidence type="ECO:0008006" key="6">
    <source>
        <dbReference type="Google" id="ProtNLM"/>
    </source>
</evidence>